<proteinExistence type="predicted"/>
<evidence type="ECO:0000256" key="1">
    <source>
        <dbReference type="SAM" id="SignalP"/>
    </source>
</evidence>
<dbReference type="WBParaSite" id="ACRNAN_scaffold6912.g32254.t1">
    <property type="protein sequence ID" value="ACRNAN_scaffold6912.g32254.t1"/>
    <property type="gene ID" value="ACRNAN_scaffold6912.g32254"/>
</dbReference>
<reference evidence="3" key="1">
    <citation type="submission" date="2022-11" db="UniProtKB">
        <authorList>
            <consortium name="WormBaseParasite"/>
        </authorList>
    </citation>
    <scope>IDENTIFICATION</scope>
</reference>
<keyword evidence="1" id="KW-0732">Signal</keyword>
<evidence type="ECO:0000313" key="2">
    <source>
        <dbReference type="Proteomes" id="UP000887540"/>
    </source>
</evidence>
<keyword evidence="2" id="KW-1185">Reference proteome</keyword>
<feature type="signal peptide" evidence="1">
    <location>
        <begin position="1"/>
        <end position="18"/>
    </location>
</feature>
<name>A0A914EAR2_9BILA</name>
<accession>A0A914EAR2</accession>
<protein>
    <submittedName>
        <fullName evidence="3">Uncharacterized protein</fullName>
    </submittedName>
</protein>
<sequence length="100" mass="11521">MIYTYLMLLSLAIVFVTAEVNTNAQFLTDQLENSHIFRVLNKRPFDRSVVLNRGIGGDMIATANDETIRPTSRFARKNCFFSPVQCSIYYKRSDPNFPHI</sequence>
<organism evidence="2 3">
    <name type="scientific">Acrobeloides nanus</name>
    <dbReference type="NCBI Taxonomy" id="290746"/>
    <lineage>
        <taxon>Eukaryota</taxon>
        <taxon>Metazoa</taxon>
        <taxon>Ecdysozoa</taxon>
        <taxon>Nematoda</taxon>
        <taxon>Chromadorea</taxon>
        <taxon>Rhabditida</taxon>
        <taxon>Tylenchina</taxon>
        <taxon>Cephalobomorpha</taxon>
        <taxon>Cephaloboidea</taxon>
        <taxon>Cephalobidae</taxon>
        <taxon>Acrobeloides</taxon>
    </lineage>
</organism>
<feature type="chain" id="PRO_5036949398" evidence="1">
    <location>
        <begin position="19"/>
        <end position="100"/>
    </location>
</feature>
<dbReference type="Proteomes" id="UP000887540">
    <property type="component" value="Unplaced"/>
</dbReference>
<evidence type="ECO:0000313" key="3">
    <source>
        <dbReference type="WBParaSite" id="ACRNAN_scaffold6912.g32254.t1"/>
    </source>
</evidence>
<dbReference type="AlphaFoldDB" id="A0A914EAR2"/>